<evidence type="ECO:0008006" key="18">
    <source>
        <dbReference type="Google" id="ProtNLM"/>
    </source>
</evidence>
<dbReference type="Pfam" id="PF00069">
    <property type="entry name" value="Pkinase"/>
    <property type="match status" value="1"/>
</dbReference>
<evidence type="ECO:0000256" key="10">
    <source>
        <dbReference type="PROSITE-ProRule" id="PRU10141"/>
    </source>
</evidence>
<evidence type="ECO:0000256" key="8">
    <source>
        <dbReference type="ARBA" id="ARBA00023170"/>
    </source>
</evidence>
<keyword evidence="12" id="KW-0812">Transmembrane</keyword>
<evidence type="ECO:0000256" key="9">
    <source>
        <dbReference type="ARBA" id="ARBA00023180"/>
    </source>
</evidence>
<accession>A0AAF0WZ62</accession>
<dbReference type="FunFam" id="3.30.430.20:FF:000017">
    <property type="entry name" value="Cysteine-rich receptor-like protein kinase 2"/>
    <property type="match status" value="1"/>
</dbReference>
<feature type="signal peptide" evidence="13">
    <location>
        <begin position="1"/>
        <end position="22"/>
    </location>
</feature>
<evidence type="ECO:0000256" key="2">
    <source>
        <dbReference type="ARBA" id="ARBA00022679"/>
    </source>
</evidence>
<dbReference type="PROSITE" id="PS00107">
    <property type="entry name" value="PROTEIN_KINASE_ATP"/>
    <property type="match status" value="1"/>
</dbReference>
<feature type="domain" description="Gnk2-homologous" evidence="15">
    <location>
        <begin position="135"/>
        <end position="240"/>
    </location>
</feature>
<dbReference type="InterPro" id="IPR008271">
    <property type="entry name" value="Ser/Thr_kinase_AS"/>
</dbReference>
<keyword evidence="6" id="KW-0418">Kinase</keyword>
<feature type="chain" id="PRO_5042075789" description="Protein kinase domain-containing protein" evidence="13">
    <location>
        <begin position="23"/>
        <end position="637"/>
    </location>
</feature>
<dbReference type="KEGG" id="dcr:108216846"/>
<evidence type="ECO:0000256" key="6">
    <source>
        <dbReference type="ARBA" id="ARBA00022777"/>
    </source>
</evidence>
<dbReference type="GO" id="GO:0004674">
    <property type="term" value="F:protein serine/threonine kinase activity"/>
    <property type="evidence" value="ECO:0007669"/>
    <property type="project" value="UniProtKB-KW"/>
</dbReference>
<proteinExistence type="predicted"/>
<dbReference type="EMBL" id="CP093346">
    <property type="protein sequence ID" value="WOG97448.1"/>
    <property type="molecule type" value="Genomic_DNA"/>
</dbReference>
<feature type="region of interest" description="Disordered" evidence="11">
    <location>
        <begin position="593"/>
        <end position="637"/>
    </location>
</feature>
<keyword evidence="7 10" id="KW-0067">ATP-binding</keyword>
<dbReference type="PROSITE" id="PS50011">
    <property type="entry name" value="PROTEIN_KINASE_DOM"/>
    <property type="match status" value="1"/>
</dbReference>
<dbReference type="InterPro" id="IPR038408">
    <property type="entry name" value="GNK2_sf"/>
</dbReference>
<reference evidence="16" key="2">
    <citation type="submission" date="2022-03" db="EMBL/GenBank/DDBJ databases">
        <title>Draft title - Genomic analysis of global carrot germplasm unveils the trajectory of domestication and the origin of high carotenoid orange carrot.</title>
        <authorList>
            <person name="Iorizzo M."/>
            <person name="Ellison S."/>
            <person name="Senalik D."/>
            <person name="Macko-Podgorni A."/>
            <person name="Grzebelus D."/>
            <person name="Bostan H."/>
            <person name="Rolling W."/>
            <person name="Curaba J."/>
            <person name="Simon P."/>
        </authorList>
    </citation>
    <scope>NUCLEOTIDE SEQUENCE</scope>
    <source>
        <tissue evidence="16">Leaf</tissue>
    </source>
</reference>
<dbReference type="FunFam" id="3.30.200.20:FF:000177">
    <property type="entry name" value="Cysteine-rich receptor-like protein kinase 2"/>
    <property type="match status" value="1"/>
</dbReference>
<keyword evidence="12" id="KW-1133">Transmembrane helix</keyword>
<dbReference type="AlphaFoldDB" id="A0AAF0WZ62"/>
<keyword evidence="3 13" id="KW-0732">Signal</keyword>
<evidence type="ECO:0000256" key="7">
    <source>
        <dbReference type="ARBA" id="ARBA00022840"/>
    </source>
</evidence>
<protein>
    <recommendedName>
        <fullName evidence="18">Protein kinase domain-containing protein</fullName>
    </recommendedName>
</protein>
<keyword evidence="17" id="KW-1185">Reference proteome</keyword>
<gene>
    <name evidence="16" type="ORF">DCAR_0416788</name>
</gene>
<dbReference type="FunFam" id="1.10.510.10:FF:000336">
    <property type="entry name" value="Cysteine-rich receptor-like protein kinase 2"/>
    <property type="match status" value="1"/>
</dbReference>
<dbReference type="Gene3D" id="3.30.200.20">
    <property type="entry name" value="Phosphorylase Kinase, domain 1"/>
    <property type="match status" value="1"/>
</dbReference>
<keyword evidence="1" id="KW-0723">Serine/threonine-protein kinase</keyword>
<dbReference type="PANTHER" id="PTHR47973">
    <property type="entry name" value="CYSTEINE-RICH RECEPTOR-LIKE PROTEIN KINASE 3"/>
    <property type="match status" value="1"/>
</dbReference>
<keyword evidence="9" id="KW-0325">Glycoprotein</keyword>
<dbReference type="Pfam" id="PF01657">
    <property type="entry name" value="Stress-antifung"/>
    <property type="match status" value="2"/>
</dbReference>
<evidence type="ECO:0000256" key="1">
    <source>
        <dbReference type="ARBA" id="ARBA00022527"/>
    </source>
</evidence>
<evidence type="ECO:0000259" key="14">
    <source>
        <dbReference type="PROSITE" id="PS50011"/>
    </source>
</evidence>
<organism evidence="16 17">
    <name type="scientific">Daucus carota subsp. sativus</name>
    <name type="common">Carrot</name>
    <dbReference type="NCBI Taxonomy" id="79200"/>
    <lineage>
        <taxon>Eukaryota</taxon>
        <taxon>Viridiplantae</taxon>
        <taxon>Streptophyta</taxon>
        <taxon>Embryophyta</taxon>
        <taxon>Tracheophyta</taxon>
        <taxon>Spermatophyta</taxon>
        <taxon>Magnoliopsida</taxon>
        <taxon>eudicotyledons</taxon>
        <taxon>Gunneridae</taxon>
        <taxon>Pentapetalae</taxon>
        <taxon>asterids</taxon>
        <taxon>campanulids</taxon>
        <taxon>Apiales</taxon>
        <taxon>Apiaceae</taxon>
        <taxon>Apioideae</taxon>
        <taxon>Scandiceae</taxon>
        <taxon>Daucinae</taxon>
        <taxon>Daucus</taxon>
        <taxon>Daucus sect. Daucus</taxon>
    </lineage>
</organism>
<dbReference type="InterPro" id="IPR002902">
    <property type="entry name" value="GNK2"/>
</dbReference>
<dbReference type="InterPro" id="IPR052059">
    <property type="entry name" value="CR_Ser/Thr_kinase"/>
</dbReference>
<evidence type="ECO:0000256" key="12">
    <source>
        <dbReference type="SAM" id="Phobius"/>
    </source>
</evidence>
<feature type="domain" description="Protein kinase" evidence="14">
    <location>
        <begin position="323"/>
        <end position="597"/>
    </location>
</feature>
<dbReference type="Proteomes" id="UP000077755">
    <property type="component" value="Chromosome 4"/>
</dbReference>
<keyword evidence="5 10" id="KW-0547">Nucleotide-binding</keyword>
<dbReference type="Gene3D" id="3.30.430.20">
    <property type="entry name" value="Gnk2 domain, C-X8-C-X2-C motif"/>
    <property type="match status" value="2"/>
</dbReference>
<name>A0AAF0WZ62_DAUCS</name>
<feature type="binding site" evidence="10">
    <location>
        <position position="352"/>
    </location>
    <ligand>
        <name>ATP</name>
        <dbReference type="ChEBI" id="CHEBI:30616"/>
    </ligand>
</feature>
<dbReference type="CDD" id="cd14066">
    <property type="entry name" value="STKc_IRAK"/>
    <property type="match status" value="1"/>
</dbReference>
<feature type="transmembrane region" description="Helical" evidence="12">
    <location>
        <begin position="263"/>
        <end position="285"/>
    </location>
</feature>
<dbReference type="InterPro" id="IPR000719">
    <property type="entry name" value="Prot_kinase_dom"/>
</dbReference>
<dbReference type="FunFam" id="3.30.430.20:FF:000014">
    <property type="entry name" value="Cysteine-rich receptor-like protein kinase 2"/>
    <property type="match status" value="1"/>
</dbReference>
<sequence>MIFLMEFVISLLLLTTINTALSQPQINLLNRGCSSYNVTNLFSFFGNLNGTMTDLRGQLLNENKHFATAQQARSSDPVYGMVQCRNYLSSRDCVACFDAAVSLIRNCSAANGARVIYDGCFLRYESNSFYDQTTLPGNVGLCGNRTVSQSANFDTAVDGLLGDLQIATPKITGFFATSTRQIAGSVGAVYAVAQCAETLTKTGCLDCLTVASNNLKTCPPEADGRAVDAGCFLRYSDTTFFPDNQTTDISPFLRSGSSSNKKAIIIGSIVGGVGLVLILILFLWYKLSRERKAAARGNILGATELQGPTTYSYKDLKLATNNFSEETKLGKGGYGDVYKGTLKNGDIVAVKKLALDSSIAEATFESEVRLISNVHHRNLIRLLGCCTKGPELLLVIEYMANSSLDKFLYGEKRGTLNWKQRFDIIFGTARGLAYLHEQFHVRIIHRDIKSSNILLDDDFHPKIADFGLARLLPENQSHVSTKFAGTLGYTAPEYAIHGQLSEKVDTYSFGIVVLEIISGRRCNDFEATNEYLLEDAWRMHENELYLDLIDETLDLNECRVEDVKKCMEIGLLCTQSPASSRPTMSEVVVMLISDPSEEPRRPNRSVPMELYKRAPEDSSISTGSSIVTATASTFTGR</sequence>
<evidence type="ECO:0000256" key="5">
    <source>
        <dbReference type="ARBA" id="ARBA00022741"/>
    </source>
</evidence>
<evidence type="ECO:0000256" key="3">
    <source>
        <dbReference type="ARBA" id="ARBA00022729"/>
    </source>
</evidence>
<keyword evidence="8" id="KW-0675">Receptor</keyword>
<dbReference type="GO" id="GO:0005524">
    <property type="term" value="F:ATP binding"/>
    <property type="evidence" value="ECO:0007669"/>
    <property type="project" value="UniProtKB-UniRule"/>
</dbReference>
<evidence type="ECO:0000256" key="13">
    <source>
        <dbReference type="SAM" id="SignalP"/>
    </source>
</evidence>
<evidence type="ECO:0000259" key="15">
    <source>
        <dbReference type="PROSITE" id="PS51473"/>
    </source>
</evidence>
<dbReference type="Gene3D" id="1.10.510.10">
    <property type="entry name" value="Transferase(Phosphotransferase) domain 1"/>
    <property type="match status" value="1"/>
</dbReference>
<evidence type="ECO:0000313" key="17">
    <source>
        <dbReference type="Proteomes" id="UP000077755"/>
    </source>
</evidence>
<dbReference type="PROSITE" id="PS00108">
    <property type="entry name" value="PROTEIN_KINASE_ST"/>
    <property type="match status" value="1"/>
</dbReference>
<keyword evidence="4" id="KW-0677">Repeat</keyword>
<evidence type="ECO:0000256" key="4">
    <source>
        <dbReference type="ARBA" id="ARBA00022737"/>
    </source>
</evidence>
<evidence type="ECO:0000256" key="11">
    <source>
        <dbReference type="SAM" id="MobiDB-lite"/>
    </source>
</evidence>
<evidence type="ECO:0000313" key="16">
    <source>
        <dbReference type="EMBL" id="WOG97448.1"/>
    </source>
</evidence>
<dbReference type="SUPFAM" id="SSF56112">
    <property type="entry name" value="Protein kinase-like (PK-like)"/>
    <property type="match status" value="1"/>
</dbReference>
<feature type="compositionally biased region" description="Polar residues" evidence="11">
    <location>
        <begin position="618"/>
        <end position="637"/>
    </location>
</feature>
<feature type="domain" description="Gnk2-homologous" evidence="15">
    <location>
        <begin position="26"/>
        <end position="129"/>
    </location>
</feature>
<reference evidence="16" key="1">
    <citation type="journal article" date="2016" name="Nat. Genet.">
        <title>A high-quality carrot genome assembly provides new insights into carotenoid accumulation and asterid genome evolution.</title>
        <authorList>
            <person name="Iorizzo M."/>
            <person name="Ellison S."/>
            <person name="Senalik D."/>
            <person name="Zeng P."/>
            <person name="Satapoomin P."/>
            <person name="Huang J."/>
            <person name="Bowman M."/>
            <person name="Iovene M."/>
            <person name="Sanseverino W."/>
            <person name="Cavagnaro P."/>
            <person name="Yildiz M."/>
            <person name="Macko-Podgorni A."/>
            <person name="Moranska E."/>
            <person name="Grzebelus E."/>
            <person name="Grzebelus D."/>
            <person name="Ashrafi H."/>
            <person name="Zheng Z."/>
            <person name="Cheng S."/>
            <person name="Spooner D."/>
            <person name="Van Deynze A."/>
            <person name="Simon P."/>
        </authorList>
    </citation>
    <scope>NUCLEOTIDE SEQUENCE</scope>
    <source>
        <tissue evidence="16">Leaf</tissue>
    </source>
</reference>
<keyword evidence="2" id="KW-0808">Transferase</keyword>
<dbReference type="CDD" id="cd23509">
    <property type="entry name" value="Gnk2-like"/>
    <property type="match status" value="2"/>
</dbReference>
<dbReference type="InterPro" id="IPR017441">
    <property type="entry name" value="Protein_kinase_ATP_BS"/>
</dbReference>
<keyword evidence="12" id="KW-0472">Membrane</keyword>
<dbReference type="SMART" id="SM00220">
    <property type="entry name" value="S_TKc"/>
    <property type="match status" value="1"/>
</dbReference>
<dbReference type="InterPro" id="IPR011009">
    <property type="entry name" value="Kinase-like_dom_sf"/>
</dbReference>
<dbReference type="PROSITE" id="PS51473">
    <property type="entry name" value="GNK2"/>
    <property type="match status" value="2"/>
</dbReference>